<evidence type="ECO:0000313" key="1">
    <source>
        <dbReference type="EnsemblMetazoa" id="G13832.1:cds"/>
    </source>
</evidence>
<sequence length="225" mass="26183">MEVLLLDGAVCFKRCIFFLSHFVTSRHILKPCPTKSSRVDSTIKAASIKNEDFIQHLLSRLNLFRNTTEKLREKYIPPQGRRITSNRTIDVLRLQKIMELDVTSPFSLDQIQLTNCSLLDIYRNLTLIASFLDLMEKDEDKYSHGELSSFIGEASRALYHLCFDLHTILRNGHCLSEAECIEIENIDRFRTPNNQYRFYRDFVILNESTKYADHIRSQSNAPSMV</sequence>
<protein>
    <submittedName>
        <fullName evidence="1">Uncharacterized protein</fullName>
    </submittedName>
</protein>
<evidence type="ECO:0000313" key="2">
    <source>
        <dbReference type="Proteomes" id="UP000005408"/>
    </source>
</evidence>
<dbReference type="AlphaFoldDB" id="A0A8W8IGQ4"/>
<dbReference type="Proteomes" id="UP000005408">
    <property type="component" value="Unassembled WGS sequence"/>
</dbReference>
<keyword evidence="2" id="KW-1185">Reference proteome</keyword>
<organism evidence="1 2">
    <name type="scientific">Magallana gigas</name>
    <name type="common">Pacific oyster</name>
    <name type="synonym">Crassostrea gigas</name>
    <dbReference type="NCBI Taxonomy" id="29159"/>
    <lineage>
        <taxon>Eukaryota</taxon>
        <taxon>Metazoa</taxon>
        <taxon>Spiralia</taxon>
        <taxon>Lophotrochozoa</taxon>
        <taxon>Mollusca</taxon>
        <taxon>Bivalvia</taxon>
        <taxon>Autobranchia</taxon>
        <taxon>Pteriomorphia</taxon>
        <taxon>Ostreida</taxon>
        <taxon>Ostreoidea</taxon>
        <taxon>Ostreidae</taxon>
        <taxon>Magallana</taxon>
    </lineage>
</organism>
<reference evidence="1" key="1">
    <citation type="submission" date="2022-08" db="UniProtKB">
        <authorList>
            <consortium name="EnsemblMetazoa"/>
        </authorList>
    </citation>
    <scope>IDENTIFICATION</scope>
    <source>
        <strain evidence="1">05x7-T-G4-1.051#20</strain>
    </source>
</reference>
<name>A0A8W8IGQ4_MAGGI</name>
<proteinExistence type="predicted"/>
<accession>A0A8W8IGQ4</accession>
<dbReference type="EnsemblMetazoa" id="G13832.1">
    <property type="protein sequence ID" value="G13832.1:cds"/>
    <property type="gene ID" value="G13832"/>
</dbReference>